<dbReference type="PANTHER" id="PTHR34142:SF1">
    <property type="entry name" value="GLYCOSIDE HYDROLASE FAMILY 5 DOMAIN-CONTAINING PROTEIN"/>
    <property type="match status" value="1"/>
</dbReference>
<evidence type="ECO:0000313" key="7">
    <source>
        <dbReference type="Proteomes" id="UP000286701"/>
    </source>
</evidence>
<dbReference type="Gene3D" id="3.20.20.80">
    <property type="entry name" value="Glycosidases"/>
    <property type="match status" value="1"/>
</dbReference>
<dbReference type="RefSeq" id="WP_128534451.1">
    <property type="nucleotide sequence ID" value="NZ_SBIW01000006.1"/>
</dbReference>
<proteinExistence type="inferred from homology"/>
<keyword evidence="7" id="KW-1185">Reference proteome</keyword>
<evidence type="ECO:0000259" key="5">
    <source>
        <dbReference type="Pfam" id="PF00150"/>
    </source>
</evidence>
<keyword evidence="1 3" id="KW-0378">Hydrolase</keyword>
<evidence type="ECO:0000256" key="3">
    <source>
        <dbReference type="RuleBase" id="RU361153"/>
    </source>
</evidence>
<comment type="similarity">
    <text evidence="3">Belongs to the glycosyl hydrolase 5 (cellulase A) family.</text>
</comment>
<dbReference type="InterPro" id="IPR017853">
    <property type="entry name" value="GH"/>
</dbReference>
<feature type="domain" description="Glycoside hydrolase family 5" evidence="5">
    <location>
        <begin position="42"/>
        <end position="289"/>
    </location>
</feature>
<feature type="chain" id="PRO_5018568581" evidence="4">
    <location>
        <begin position="22"/>
        <end position="327"/>
    </location>
</feature>
<dbReference type="PANTHER" id="PTHR34142">
    <property type="entry name" value="ENDO-BETA-1,4-GLUCANASE A"/>
    <property type="match status" value="1"/>
</dbReference>
<reference evidence="6 7" key="1">
    <citation type="submission" date="2019-01" db="EMBL/GenBank/DDBJ databases">
        <title>Mucilaginibacter antarcticum sp. nov., isolated from antarctic soil.</title>
        <authorList>
            <person name="Yan Y.-Q."/>
            <person name="Du Z.-J."/>
        </authorList>
    </citation>
    <scope>NUCLEOTIDE SEQUENCE [LARGE SCALE GENOMIC DNA]</scope>
    <source>
        <strain evidence="6 7">F01003</strain>
    </source>
</reference>
<dbReference type="AlphaFoldDB" id="A0A3S4YAQ1"/>
<dbReference type="EMBL" id="SBIW01000006">
    <property type="protein sequence ID" value="RWY51032.1"/>
    <property type="molecule type" value="Genomic_DNA"/>
</dbReference>
<dbReference type="Pfam" id="PF00150">
    <property type="entry name" value="Cellulase"/>
    <property type="match status" value="1"/>
</dbReference>
<dbReference type="InterPro" id="IPR001547">
    <property type="entry name" value="Glyco_hydro_5"/>
</dbReference>
<keyword evidence="4" id="KW-0732">Signal</keyword>
<evidence type="ECO:0000256" key="1">
    <source>
        <dbReference type="ARBA" id="ARBA00022801"/>
    </source>
</evidence>
<evidence type="ECO:0000256" key="2">
    <source>
        <dbReference type="ARBA" id="ARBA00023295"/>
    </source>
</evidence>
<protein>
    <submittedName>
        <fullName evidence="6">Glycoside hydrolase family 5 protein</fullName>
    </submittedName>
</protein>
<organism evidence="6 7">
    <name type="scientific">Mucilaginibacter gilvus</name>
    <dbReference type="NCBI Taxonomy" id="2305909"/>
    <lineage>
        <taxon>Bacteria</taxon>
        <taxon>Pseudomonadati</taxon>
        <taxon>Bacteroidota</taxon>
        <taxon>Sphingobacteriia</taxon>
        <taxon>Sphingobacteriales</taxon>
        <taxon>Sphingobacteriaceae</taxon>
        <taxon>Mucilaginibacter</taxon>
    </lineage>
</organism>
<accession>A0A3S4YAQ1</accession>
<gene>
    <name evidence="6" type="ORF">EPL05_13250</name>
</gene>
<feature type="signal peptide" evidence="4">
    <location>
        <begin position="1"/>
        <end position="21"/>
    </location>
</feature>
<dbReference type="GO" id="GO:0000272">
    <property type="term" value="P:polysaccharide catabolic process"/>
    <property type="evidence" value="ECO:0007669"/>
    <property type="project" value="InterPro"/>
</dbReference>
<sequence>MMKKFVLLLLITLGSLTAAIAQPAGSPVALNGALSVKDGKIVNKNGVPPQLRGISLSWSLWAGKKYYNPAVVDWLAKDFKVSIIRSAMGVQPEHGYLQEPALQKQLMINVVNQAIKNGIYVLIDWHDHNSHLHAPEAKAFFAEMAKKYSGVPNVIYEIWNEPERIGWDTVKNYALQVIPEIRKYDAKNLIIVGSPHWDQDVDIAAADPVTGFSNIAYSFHFYASDKNHQYKLRARGDKAIKMGLPLMITEWGVGEANGNGQFSKTKTKLWVNWMAANQLSWANWNLTDKDETTAILEPGAPANGGWTEEQLTNAGFYIRKLLRELNK</sequence>
<dbReference type="OrthoDB" id="154460at2"/>
<evidence type="ECO:0000256" key="4">
    <source>
        <dbReference type="SAM" id="SignalP"/>
    </source>
</evidence>
<dbReference type="Proteomes" id="UP000286701">
    <property type="component" value="Unassembled WGS sequence"/>
</dbReference>
<name>A0A3S4YAQ1_9SPHI</name>
<keyword evidence="2 3" id="KW-0326">Glycosidase</keyword>
<dbReference type="GO" id="GO:0004553">
    <property type="term" value="F:hydrolase activity, hydrolyzing O-glycosyl compounds"/>
    <property type="evidence" value="ECO:0007669"/>
    <property type="project" value="InterPro"/>
</dbReference>
<comment type="caution">
    <text evidence="6">The sequence shown here is derived from an EMBL/GenBank/DDBJ whole genome shotgun (WGS) entry which is preliminary data.</text>
</comment>
<dbReference type="SUPFAM" id="SSF51445">
    <property type="entry name" value="(Trans)glycosidases"/>
    <property type="match status" value="1"/>
</dbReference>
<evidence type="ECO:0000313" key="6">
    <source>
        <dbReference type="EMBL" id="RWY51032.1"/>
    </source>
</evidence>